<gene>
    <name evidence="1" type="ORF">Acy02nite_25500</name>
</gene>
<evidence type="ECO:0000313" key="1">
    <source>
        <dbReference type="EMBL" id="GID64669.1"/>
    </source>
</evidence>
<evidence type="ECO:0008006" key="3">
    <source>
        <dbReference type="Google" id="ProtNLM"/>
    </source>
</evidence>
<proteinExistence type="predicted"/>
<reference evidence="1" key="1">
    <citation type="submission" date="2021-01" db="EMBL/GenBank/DDBJ databases">
        <title>Whole genome shotgun sequence of Actinoplanes cyaneus NBRC 14990.</title>
        <authorList>
            <person name="Komaki H."/>
            <person name="Tamura T."/>
        </authorList>
    </citation>
    <scope>NUCLEOTIDE SEQUENCE</scope>
    <source>
        <strain evidence="1">NBRC 14990</strain>
    </source>
</reference>
<keyword evidence="2" id="KW-1185">Reference proteome</keyword>
<name>A0A919M6R4_9ACTN</name>
<protein>
    <recommendedName>
        <fullName evidence="3">DUF1877 domain-containing protein</fullName>
    </recommendedName>
</protein>
<accession>A0A919M6R4</accession>
<dbReference type="RefSeq" id="WP_203740172.1">
    <property type="nucleotide sequence ID" value="NZ_BAAAUC010000048.1"/>
</dbReference>
<dbReference type="Proteomes" id="UP000619479">
    <property type="component" value="Unassembled WGS sequence"/>
</dbReference>
<dbReference type="AlphaFoldDB" id="A0A919M6R4"/>
<organism evidence="1 2">
    <name type="scientific">Actinoplanes cyaneus</name>
    <dbReference type="NCBI Taxonomy" id="52696"/>
    <lineage>
        <taxon>Bacteria</taxon>
        <taxon>Bacillati</taxon>
        <taxon>Actinomycetota</taxon>
        <taxon>Actinomycetes</taxon>
        <taxon>Micromonosporales</taxon>
        <taxon>Micromonosporaceae</taxon>
        <taxon>Actinoplanes</taxon>
    </lineage>
</organism>
<evidence type="ECO:0000313" key="2">
    <source>
        <dbReference type="Proteomes" id="UP000619479"/>
    </source>
</evidence>
<dbReference type="EMBL" id="BOMH01000018">
    <property type="protein sequence ID" value="GID64669.1"/>
    <property type="molecule type" value="Genomic_DNA"/>
</dbReference>
<comment type="caution">
    <text evidence="1">The sequence shown here is derived from an EMBL/GenBank/DDBJ whole genome shotgun (WGS) entry which is preliminary data.</text>
</comment>
<sequence length="152" mass="16601">MGVLVDYFRAPGADAVRDHLDEQEGDSPLGVFDGLGLKGIEPGVTLGQLIAFASDQQWRAGLVQERLIWPVGAESDLEYEGPWVSVLGDESRDVLAGLTAARIPDLVARWARIDEFYGDADPEHLREVLTELAALAGRAREHGESLYVWACV</sequence>